<dbReference type="Proteomes" id="UP000019155">
    <property type="component" value="Unassembled WGS sequence"/>
</dbReference>
<reference evidence="1 2" key="1">
    <citation type="journal article" date="2014" name="Genome Announc.">
        <title>The Genome Sequence of Bifidobacterium moukalabense DSM 27321 Highlights the Close Phylogenetic Relatedness with the Bifidobacterium dentium Taxon.</title>
        <authorList>
            <person name="Lugli G.A."/>
            <person name="Duranti S."/>
            <person name="Milani C."/>
            <person name="Turroni F."/>
            <person name="Viappiani A."/>
            <person name="Mangifesta M."/>
            <person name="van Sinderen D."/>
            <person name="Ventura M."/>
        </authorList>
    </citation>
    <scope>NUCLEOTIDE SEQUENCE [LARGE SCALE GENOMIC DNA]</scope>
    <source>
        <strain evidence="1 2">DSM 27321</strain>
    </source>
</reference>
<organism evidence="1 2">
    <name type="scientific">Bifidobacterium moukalabense DSM 27321</name>
    <dbReference type="NCBI Taxonomy" id="1435051"/>
    <lineage>
        <taxon>Bacteria</taxon>
        <taxon>Bacillati</taxon>
        <taxon>Actinomycetota</taxon>
        <taxon>Actinomycetes</taxon>
        <taxon>Bifidobacteriales</taxon>
        <taxon>Bifidobacteriaceae</taxon>
        <taxon>Bifidobacterium</taxon>
    </lineage>
</organism>
<accession>W4NAK8</accession>
<keyword evidence="2" id="KW-1185">Reference proteome</keyword>
<name>W4NAK8_9BIFI</name>
<sequence>MACRKNRRIKACSQRWKCMVCAVSATAPRDDKRLESRLAVFPDYFWVPVGALWKTSVTGRLPKNGKLWNKAKNSCPRLSCVVCMMIVVMAPDSPIGSGPLVADASPRTTLGSNAKLMASTKVRSGFLIYFSVAPAEWRRPSACSIGFSITSAR</sequence>
<proteinExistence type="predicted"/>
<protein>
    <submittedName>
        <fullName evidence="1">Uncharacterized protein</fullName>
    </submittedName>
</protein>
<dbReference type="EMBL" id="AZMV01000001">
    <property type="protein sequence ID" value="ETY72102.1"/>
    <property type="molecule type" value="Genomic_DNA"/>
</dbReference>
<evidence type="ECO:0000313" key="2">
    <source>
        <dbReference type="Proteomes" id="UP000019155"/>
    </source>
</evidence>
<evidence type="ECO:0000313" key="1">
    <source>
        <dbReference type="EMBL" id="ETY72102.1"/>
    </source>
</evidence>
<dbReference type="AlphaFoldDB" id="W4NAK8"/>
<gene>
    <name evidence="1" type="ORF">BMOU_0108</name>
</gene>
<comment type="caution">
    <text evidence="1">The sequence shown here is derived from an EMBL/GenBank/DDBJ whole genome shotgun (WGS) entry which is preliminary data.</text>
</comment>